<dbReference type="GO" id="GO:0006405">
    <property type="term" value="P:RNA export from nucleus"/>
    <property type="evidence" value="ECO:0007669"/>
    <property type="project" value="TreeGrafter"/>
</dbReference>
<dbReference type="GO" id="GO:0005654">
    <property type="term" value="C:nucleoplasm"/>
    <property type="evidence" value="ECO:0007669"/>
    <property type="project" value="UniProtKB-SubCell"/>
</dbReference>
<evidence type="ECO:0000259" key="19">
    <source>
        <dbReference type="PROSITE" id="PS51434"/>
    </source>
</evidence>
<protein>
    <recommendedName>
        <fullName evidence="5">Nuclear pore complex protein Nup98-Nup96</fullName>
    </recommendedName>
</protein>
<feature type="region of interest" description="Disordered" evidence="18">
    <location>
        <begin position="660"/>
        <end position="679"/>
    </location>
</feature>
<keyword evidence="10" id="KW-0068">Autocatalytic cleavage</keyword>
<dbReference type="GO" id="GO:0044614">
    <property type="term" value="C:nuclear pore cytoplasmic filaments"/>
    <property type="evidence" value="ECO:0007669"/>
    <property type="project" value="TreeGrafter"/>
</dbReference>
<evidence type="ECO:0000256" key="14">
    <source>
        <dbReference type="ARBA" id="ARBA00023010"/>
    </source>
</evidence>
<dbReference type="GO" id="GO:0051028">
    <property type="term" value="P:mRNA transport"/>
    <property type="evidence" value="ECO:0007669"/>
    <property type="project" value="UniProtKB-KW"/>
</dbReference>
<dbReference type="InterPro" id="IPR021967">
    <property type="entry name" value="Nup98_C"/>
</dbReference>
<keyword evidence="13" id="KW-0653">Protein transport</keyword>
<evidence type="ECO:0000256" key="9">
    <source>
        <dbReference type="ARBA" id="ARBA00022801"/>
    </source>
</evidence>
<dbReference type="Gene3D" id="3.30.1610.10">
    <property type="entry name" value="Peptidase S59, nucleoporin"/>
    <property type="match status" value="1"/>
</dbReference>
<feature type="compositionally biased region" description="Low complexity" evidence="18">
    <location>
        <begin position="354"/>
        <end position="364"/>
    </location>
</feature>
<dbReference type="Pfam" id="PF12110">
    <property type="entry name" value="Nup96"/>
    <property type="match status" value="1"/>
</dbReference>
<keyword evidence="15" id="KW-0906">Nuclear pore complex</keyword>
<reference evidence="20" key="1">
    <citation type="journal article" date="2020" name="BMC">
        <title>Leishmania infection induces a limited differential gene expression in the sand fly midgut.</title>
        <authorList>
            <person name="Coutinho-Abreu I.V."/>
            <person name="Serafim T.D."/>
            <person name="Meneses C."/>
            <person name="Kamhawi S."/>
            <person name="Oliveira F."/>
            <person name="Valenzuela J.G."/>
        </authorList>
    </citation>
    <scope>NUCLEOTIDE SEQUENCE</scope>
    <source>
        <strain evidence="20">Jacobina</strain>
        <tissue evidence="20">Midgut</tissue>
    </source>
</reference>
<feature type="compositionally biased region" description="Polar residues" evidence="18">
    <location>
        <begin position="701"/>
        <end position="717"/>
    </location>
</feature>
<dbReference type="FunFam" id="1.10.10.2360:FF:000001">
    <property type="entry name" value="Nuclear pore complex protein Nup98-Nup96"/>
    <property type="match status" value="1"/>
</dbReference>
<keyword evidence="6" id="KW-0813">Transport</keyword>
<evidence type="ECO:0000256" key="8">
    <source>
        <dbReference type="ARBA" id="ARBA00022737"/>
    </source>
</evidence>
<dbReference type="InterPro" id="IPR036903">
    <property type="entry name" value="Nup98_auto-Pept-S59_dom_sf"/>
</dbReference>
<dbReference type="GO" id="GO:0006606">
    <property type="term" value="P:protein import into nucleus"/>
    <property type="evidence" value="ECO:0007669"/>
    <property type="project" value="TreeGrafter"/>
</dbReference>
<dbReference type="GO" id="GO:0000973">
    <property type="term" value="P:post-transcriptional tethering of RNA polymerase II gene DNA at nuclear periphery"/>
    <property type="evidence" value="ECO:0007669"/>
    <property type="project" value="TreeGrafter"/>
</dbReference>
<evidence type="ECO:0000256" key="2">
    <source>
        <dbReference type="ARBA" id="ARBA00004620"/>
    </source>
</evidence>
<feature type="region of interest" description="Disordered" evidence="18">
    <location>
        <begin position="968"/>
        <end position="1000"/>
    </location>
</feature>
<feature type="compositionally biased region" description="Polar residues" evidence="18">
    <location>
        <begin position="660"/>
        <end position="676"/>
    </location>
</feature>
<evidence type="ECO:0000256" key="3">
    <source>
        <dbReference type="ARBA" id="ARBA00004642"/>
    </source>
</evidence>
<dbReference type="GO" id="GO:0031965">
    <property type="term" value="C:nuclear membrane"/>
    <property type="evidence" value="ECO:0007669"/>
    <property type="project" value="UniProtKB-SubCell"/>
</dbReference>
<keyword evidence="11" id="KW-0509">mRNA transport</keyword>
<evidence type="ECO:0000256" key="1">
    <source>
        <dbReference type="ARBA" id="ARBA00004567"/>
    </source>
</evidence>
<evidence type="ECO:0000256" key="13">
    <source>
        <dbReference type="ARBA" id="ARBA00022927"/>
    </source>
</evidence>
<keyword evidence="8" id="KW-0677">Repeat</keyword>
<name>A0A7G3ALA0_LUTLO</name>
<evidence type="ECO:0000256" key="15">
    <source>
        <dbReference type="ARBA" id="ARBA00023132"/>
    </source>
</evidence>
<evidence type="ECO:0000256" key="5">
    <source>
        <dbReference type="ARBA" id="ARBA00013472"/>
    </source>
</evidence>
<dbReference type="InterPro" id="IPR007230">
    <property type="entry name" value="Nup98_auto-Pept-S59_dom"/>
</dbReference>
<dbReference type="GO" id="GO:0008139">
    <property type="term" value="F:nuclear localization sequence binding"/>
    <property type="evidence" value="ECO:0007669"/>
    <property type="project" value="TreeGrafter"/>
</dbReference>
<evidence type="ECO:0000256" key="17">
    <source>
        <dbReference type="ARBA" id="ARBA00023242"/>
    </source>
</evidence>
<evidence type="ECO:0000256" key="6">
    <source>
        <dbReference type="ARBA" id="ARBA00022448"/>
    </source>
</evidence>
<feature type="region of interest" description="Disordered" evidence="18">
    <location>
        <begin position="39"/>
        <end position="97"/>
    </location>
</feature>
<feature type="compositionally biased region" description="Polar residues" evidence="18">
    <location>
        <begin position="87"/>
        <end position="97"/>
    </location>
</feature>
<dbReference type="VEuPathDB" id="VectorBase:LLONM1_010134"/>
<evidence type="ECO:0000256" key="16">
    <source>
        <dbReference type="ARBA" id="ARBA00023136"/>
    </source>
</evidence>
<feature type="region of interest" description="Disordered" evidence="18">
    <location>
        <begin position="342"/>
        <end position="389"/>
    </location>
</feature>
<evidence type="ECO:0000256" key="18">
    <source>
        <dbReference type="SAM" id="MobiDB-lite"/>
    </source>
</evidence>
<feature type="domain" description="Peptidase S59" evidence="19">
    <location>
        <begin position="819"/>
        <end position="961"/>
    </location>
</feature>
<feature type="compositionally biased region" description="Polar residues" evidence="18">
    <location>
        <begin position="758"/>
        <end position="778"/>
    </location>
</feature>
<accession>A0A7G3ALA0</accession>
<evidence type="ECO:0000256" key="11">
    <source>
        <dbReference type="ARBA" id="ARBA00022816"/>
    </source>
</evidence>
<proteinExistence type="inferred from homology"/>
<keyword evidence="16" id="KW-0472">Membrane</keyword>
<dbReference type="GO" id="GO:0017056">
    <property type="term" value="F:structural constituent of nuclear pore"/>
    <property type="evidence" value="ECO:0007669"/>
    <property type="project" value="InterPro"/>
</dbReference>
<dbReference type="Pfam" id="PF21240">
    <property type="entry name" value="Nup98_GLEBS"/>
    <property type="match status" value="1"/>
</dbReference>
<keyword evidence="7" id="KW-0645">Protease</keyword>
<feature type="region of interest" description="Disordered" evidence="18">
    <location>
        <begin position="692"/>
        <end position="720"/>
    </location>
</feature>
<dbReference type="PANTHER" id="PTHR23198">
    <property type="entry name" value="NUCLEOPORIN"/>
    <property type="match status" value="1"/>
</dbReference>
<keyword evidence="14" id="KW-0811">Translocation</keyword>
<dbReference type="PROSITE" id="PS51434">
    <property type="entry name" value="NUP_C"/>
    <property type="match status" value="1"/>
</dbReference>
<dbReference type="Gene3D" id="1.10.10.2360">
    <property type="match status" value="1"/>
</dbReference>
<organism evidence="20">
    <name type="scientific">Lutzomyia longipalpis</name>
    <name type="common">Sand fly</name>
    <dbReference type="NCBI Taxonomy" id="7200"/>
    <lineage>
        <taxon>Eukaryota</taxon>
        <taxon>Metazoa</taxon>
        <taxon>Ecdysozoa</taxon>
        <taxon>Arthropoda</taxon>
        <taxon>Hexapoda</taxon>
        <taxon>Insecta</taxon>
        <taxon>Pterygota</taxon>
        <taxon>Neoptera</taxon>
        <taxon>Endopterygota</taxon>
        <taxon>Diptera</taxon>
        <taxon>Nematocera</taxon>
        <taxon>Psychodoidea</taxon>
        <taxon>Psychodidae</taxon>
        <taxon>Lutzomyia</taxon>
        <taxon>Lutzomyia</taxon>
    </lineage>
</organism>
<dbReference type="Gene3D" id="1.25.40.690">
    <property type="match status" value="1"/>
</dbReference>
<keyword evidence="12" id="KW-0720">Serine protease</keyword>
<evidence type="ECO:0000256" key="7">
    <source>
        <dbReference type="ARBA" id="ARBA00022670"/>
    </source>
</evidence>
<dbReference type="GO" id="GO:0006508">
    <property type="term" value="P:proteolysis"/>
    <property type="evidence" value="ECO:0007669"/>
    <property type="project" value="UniProtKB-KW"/>
</dbReference>
<dbReference type="PANTHER" id="PTHR23198:SF6">
    <property type="entry name" value="NUCLEAR PORE COMPLEX PROTEIN NUP98-NUP96"/>
    <property type="match status" value="1"/>
</dbReference>
<feature type="region of interest" description="Disordered" evidence="18">
    <location>
        <begin position="752"/>
        <end position="812"/>
    </location>
</feature>
<evidence type="ECO:0000256" key="12">
    <source>
        <dbReference type="ARBA" id="ARBA00022825"/>
    </source>
</evidence>
<keyword evidence="9" id="KW-0378">Hydrolase</keyword>
<evidence type="ECO:0000256" key="4">
    <source>
        <dbReference type="ARBA" id="ARBA00008926"/>
    </source>
</evidence>
<comment type="subcellular location">
    <subcellularLocation>
        <location evidence="2">Nucleus membrane</location>
        <topology evidence="2">Peripheral membrane protein</topology>
        <orientation evidence="2">Nucleoplasmic side</orientation>
    </subcellularLocation>
    <subcellularLocation>
        <location evidence="1">Nucleus</location>
        <location evidence="1">Nuclear pore complex</location>
    </subcellularLocation>
    <subcellularLocation>
        <location evidence="3">Nucleus</location>
        <location evidence="3">Nucleoplasm</location>
    </subcellularLocation>
</comment>
<evidence type="ECO:0000256" key="10">
    <source>
        <dbReference type="ARBA" id="ARBA00022813"/>
    </source>
</evidence>
<dbReference type="SUPFAM" id="SSF82215">
    <property type="entry name" value="C-terminal autoproteolytic domain of nucleoporin nup98"/>
    <property type="match status" value="1"/>
</dbReference>
<dbReference type="InterPro" id="IPR037665">
    <property type="entry name" value="Nucleoporin_S59-like"/>
</dbReference>
<dbReference type="GO" id="GO:0003723">
    <property type="term" value="F:RNA binding"/>
    <property type="evidence" value="ECO:0007669"/>
    <property type="project" value="TreeGrafter"/>
</dbReference>
<sequence>MFNKPTFGGASTSGFGFNNAQATSPFGQSAFGKPATTAFGQTSTFGQPSSSLFGGNQPTGGLFGATNTSPFGAPQPTTQSGFGGFSQPANTSVFGSTTGNQNSSIFGQSGTSAFGAAKPSGFGFGGTQPSTSIFGQASTSNATAPGFFGQQNAGTSSIFGATPTPAFGATATGSGGTGIVKYQPSMGTDTLMKNGQANSVNTKQYCITTMKEYEGKSLEELRMEDYLSNRKGPQAGAVGGMFGQTQPTNSLFGAPAQPQQTTGIFGQQPENKGLFGTTNTMPGFGQQSAFGAATSQPSAGGLFNKSFAPAPTTSTSGFGFGATANNASSSLFGPKPFGAPTTGGVFGAGQTNPGAQTGFGQTNTGFGGFGQTNANPGAPLFGQTTDKPAFGMATTSTGFGFGTNTNTMSGGGLFQPKPATGFGAQTGGFGTTTSMASGFGGFGQNNAGSSLFNSSFNKPATSGFGSFGNPTSSAPLGGLGTNNVSLFGGQTNKPGGFFGSNTGTATGGGLFNNSLSFGNNNSLMGGLGQNSLGIGGAPALGQTQQTGVPVHQQILALATSPYGDNPIFKDLKPPMGLSEDALKPTNPAAQKAILESPASQLRVSSIKLASGVKVKPVGNGLSKRSLFEGLEEYDSSVEENFNLRPNARRLIITKSESTPNKSLNASITRSPQSSSLYPALPEKSKASLNVSADAANKENQESFTNEIPTSMPKSLDNNPRRVSWLHSNLDKNRNRNSDVYLENTIQEIVTEKQKTDSQKTSGVSTGSKISTSPSNADDASQIKDVSDISSRGGGASDVEEIDPATASSEPHPTGIILRRAGYYTIPSLDELVNYVKDDKTCIVSNFTIGRDGYGNVFYNEEMDVYGLNIDENVFFRHKEIVIYPIDDRRPPVGYGLNRPAQITLDQIWPVDKATHDIIKDPERLQAMGYEDNLRRVCRKHDTRFVEYRPETGSWVFKVDHFSKYGLTDSDEEYSEPVDPAKKPKISAPLQRKAPSRDTLERTKQTAGAAAVLSPKSFTHPDIDELRQMTAVEGSFEMEDDFDMDFMPSFSQTQPVSPSASMAMELGAKSHKLQLMKAAFFTEDDYDNRSVCTDSVTGRETPEQQDQIVPSRHLGSRFSSMQSMYKGSSVMSLQTQSEDTPIMPYTPAARMSAVTKPESAEKRMPRQIIEPIYYPLVVEPKIAIVNPVGTIVPYEGSIARRLKGKSVADIGILTGRRFKVGWGPKNSVMVLTTAHIIQDMKRATMCIGDYAAVLGARESNDKSPAIAMRLEVASVLPIRGFRQSIQNHLGLQLKYCEKVIFSPMECPQFLPAGGTDLLAEHCQLARNQQNMSKQEKYAQSVWSLCEALWGEEEELQGQDPASHLTVMRRRELLSNWLEEVVAEKTVNVGEKSDYLEYLIELLYAHKVTEACELAFMKSDMNLSLLISQSSGGPIVRQLMQHQLASWQDVEADKFINVNRLKVFMLIAGIPLLSSSNTSLGDGNGGTINVFQDVSWITALAINLWYLCSPTASITDALLNYESAFQSEDGVAAPPNPPYTDYEVESKNPIQDLRYHLLKLYSKRSHRIETLLNPATHTADSMDFRLSWLLLQTLATLGYHHCSEKSECQLHTSFASQLENYGMWHWAVFVLLHIRNRERREICVQQMLYRYITLPDEGDEEYMAKERFVIEQLHIPVTWIFWAKAVRAGSMNQYHEQAEFLIKAKQWNSAHEVIMNHIAPDAVINDNIPYLKELLGKLTETKKIMNWRNQGQIIHDFIDMNEKFESLKMVSESDLVSRWESLKPQLDELCSRINLFPCPTAKHRLCQSEISQRLACLVRGILMTSPHLNPCLLIKVALEKLPLPQEYAQKELKFFIDSVMVDTFQHTEEQMDA</sequence>
<feature type="compositionally biased region" description="Polar residues" evidence="18">
    <location>
        <begin position="39"/>
        <end position="56"/>
    </location>
</feature>
<dbReference type="GO" id="GO:0034398">
    <property type="term" value="P:telomere tethering at nuclear periphery"/>
    <property type="evidence" value="ECO:0007669"/>
    <property type="project" value="TreeGrafter"/>
</dbReference>
<dbReference type="FunFam" id="3.30.1610.10:FF:000001">
    <property type="entry name" value="Nuclear pore complex protein Nup98-Nup96"/>
    <property type="match status" value="1"/>
</dbReference>
<dbReference type="GO" id="GO:0008236">
    <property type="term" value="F:serine-type peptidase activity"/>
    <property type="evidence" value="ECO:0007669"/>
    <property type="project" value="UniProtKB-KW"/>
</dbReference>
<dbReference type="EMBL" id="GITU01006178">
    <property type="protein sequence ID" value="MBC1174881.1"/>
    <property type="molecule type" value="Transcribed_RNA"/>
</dbReference>
<keyword evidence="17" id="KW-0539">Nucleus</keyword>
<feature type="compositionally biased region" description="Polar residues" evidence="18">
    <location>
        <begin position="65"/>
        <end position="80"/>
    </location>
</feature>
<evidence type="ECO:0000313" key="20">
    <source>
        <dbReference type="EMBL" id="MBC1174881.1"/>
    </source>
</evidence>
<comment type="similarity">
    <text evidence="4">Belongs to the nucleoporin GLFG family.</text>
</comment>
<dbReference type="Pfam" id="PF04096">
    <property type="entry name" value="Nucleoporin2"/>
    <property type="match status" value="1"/>
</dbReference>